<gene>
    <name evidence="2" type="ORF">IW261DRAFT_889632</name>
</gene>
<feature type="transmembrane region" description="Helical" evidence="1">
    <location>
        <begin position="104"/>
        <end position="125"/>
    </location>
</feature>
<organism evidence="2 3">
    <name type="scientific">Armillaria novae-zelandiae</name>
    <dbReference type="NCBI Taxonomy" id="153914"/>
    <lineage>
        <taxon>Eukaryota</taxon>
        <taxon>Fungi</taxon>
        <taxon>Dikarya</taxon>
        <taxon>Basidiomycota</taxon>
        <taxon>Agaricomycotina</taxon>
        <taxon>Agaricomycetes</taxon>
        <taxon>Agaricomycetidae</taxon>
        <taxon>Agaricales</taxon>
        <taxon>Marasmiineae</taxon>
        <taxon>Physalacriaceae</taxon>
        <taxon>Armillaria</taxon>
    </lineage>
</organism>
<reference evidence="2" key="1">
    <citation type="submission" date="2023-06" db="EMBL/GenBank/DDBJ databases">
        <authorList>
            <consortium name="Lawrence Berkeley National Laboratory"/>
            <person name="Ahrendt S."/>
            <person name="Sahu N."/>
            <person name="Indic B."/>
            <person name="Wong-Bajracharya J."/>
            <person name="Merenyi Z."/>
            <person name="Ke H.-M."/>
            <person name="Monk M."/>
            <person name="Kocsube S."/>
            <person name="Drula E."/>
            <person name="Lipzen A."/>
            <person name="Balint B."/>
            <person name="Henrissat B."/>
            <person name="Andreopoulos B."/>
            <person name="Martin F.M."/>
            <person name="Harder C.B."/>
            <person name="Rigling D."/>
            <person name="Ford K.L."/>
            <person name="Foster G.D."/>
            <person name="Pangilinan J."/>
            <person name="Papanicolaou A."/>
            <person name="Barry K."/>
            <person name="LaButti K."/>
            <person name="Viragh M."/>
            <person name="Koriabine M."/>
            <person name="Yan M."/>
            <person name="Riley R."/>
            <person name="Champramary S."/>
            <person name="Plett K.L."/>
            <person name="Tsai I.J."/>
            <person name="Slot J."/>
            <person name="Sipos G."/>
            <person name="Plett J."/>
            <person name="Nagy L.G."/>
            <person name="Grigoriev I.V."/>
        </authorList>
    </citation>
    <scope>NUCLEOTIDE SEQUENCE</scope>
    <source>
        <strain evidence="2">ICMP 16352</strain>
    </source>
</reference>
<name>A0AA39UMT4_9AGAR</name>
<comment type="caution">
    <text evidence="2">The sequence shown here is derived from an EMBL/GenBank/DDBJ whole genome shotgun (WGS) entry which is preliminary data.</text>
</comment>
<evidence type="ECO:0000313" key="2">
    <source>
        <dbReference type="EMBL" id="KAK0485220.1"/>
    </source>
</evidence>
<dbReference type="EMBL" id="JAUEPR010000005">
    <property type="protein sequence ID" value="KAK0485220.1"/>
    <property type="molecule type" value="Genomic_DNA"/>
</dbReference>
<evidence type="ECO:0000313" key="3">
    <source>
        <dbReference type="Proteomes" id="UP001175227"/>
    </source>
</evidence>
<protein>
    <submittedName>
        <fullName evidence="2">Uncharacterized protein</fullName>
    </submittedName>
</protein>
<dbReference type="AlphaFoldDB" id="A0AA39UMT4"/>
<proteinExistence type="predicted"/>
<accession>A0AA39UMT4</accession>
<evidence type="ECO:0000256" key="1">
    <source>
        <dbReference type="SAM" id="Phobius"/>
    </source>
</evidence>
<keyword evidence="1" id="KW-1133">Transmembrane helix</keyword>
<dbReference type="Proteomes" id="UP001175227">
    <property type="component" value="Unassembled WGS sequence"/>
</dbReference>
<keyword evidence="1" id="KW-0472">Membrane</keyword>
<keyword evidence="3" id="KW-1185">Reference proteome</keyword>
<sequence>MHEGACRQPAHPNTRVYCKLNETLSATQSVSRLLASTKSSITLPTGPALSSGLEIFSSKKRFASTLQQLGNLSPIALLTGLPACRAACREPLRIVRKLRGNQDVALLNGLWCFLFYFTLFPAASLPTPHSLVLWTVTGPPLAKTVYLWMATTPSPILSIQLVCSPCENFSRSEYSGSTIPRPHIKHSYSNFRQRIQRPQPRTILLFQLCQ</sequence>
<keyword evidence="1" id="KW-0812">Transmembrane</keyword>